<feature type="non-terminal residue" evidence="1">
    <location>
        <position position="50"/>
    </location>
</feature>
<comment type="caution">
    <text evidence="1">The sequence shown here is derived from an EMBL/GenBank/DDBJ whole genome shotgun (WGS) entry which is preliminary data.</text>
</comment>
<protein>
    <submittedName>
        <fullName evidence="1">Uncharacterized protein</fullName>
    </submittedName>
</protein>
<reference evidence="1" key="1">
    <citation type="journal article" date="2015" name="Nature">
        <title>Complex archaea that bridge the gap between prokaryotes and eukaryotes.</title>
        <authorList>
            <person name="Spang A."/>
            <person name="Saw J.H."/>
            <person name="Jorgensen S.L."/>
            <person name="Zaremba-Niedzwiedzka K."/>
            <person name="Martijn J."/>
            <person name="Lind A.E."/>
            <person name="van Eijk R."/>
            <person name="Schleper C."/>
            <person name="Guy L."/>
            <person name="Ettema T.J."/>
        </authorList>
    </citation>
    <scope>NUCLEOTIDE SEQUENCE</scope>
</reference>
<proteinExistence type="predicted"/>
<evidence type="ECO:0000313" key="1">
    <source>
        <dbReference type="EMBL" id="KKL75587.1"/>
    </source>
</evidence>
<dbReference type="AlphaFoldDB" id="A0A0F9HKA3"/>
<accession>A0A0F9HKA3</accession>
<dbReference type="EMBL" id="LAZR01024309">
    <property type="protein sequence ID" value="KKL75587.1"/>
    <property type="molecule type" value="Genomic_DNA"/>
</dbReference>
<organism evidence="1">
    <name type="scientific">marine sediment metagenome</name>
    <dbReference type="NCBI Taxonomy" id="412755"/>
    <lineage>
        <taxon>unclassified sequences</taxon>
        <taxon>metagenomes</taxon>
        <taxon>ecological metagenomes</taxon>
    </lineage>
</organism>
<gene>
    <name evidence="1" type="ORF">LCGC14_2053450</name>
</gene>
<sequence length="50" mass="5896">MLLTIKYRLLLMNILPDNGNYDTLKIIRKQQESLGISEDEHKRLKVKRVG</sequence>
<name>A0A0F9HKA3_9ZZZZ</name>